<dbReference type="InterPro" id="IPR036927">
    <property type="entry name" value="Cyt_c_oxase-like_su1_sf"/>
</dbReference>
<feature type="transmembrane region" description="Helical" evidence="1">
    <location>
        <begin position="252"/>
        <end position="276"/>
    </location>
</feature>
<dbReference type="AlphaFoldDB" id="A0A6B3LTE9"/>
<gene>
    <name evidence="2" type="ORF">GXP69_15490</name>
</gene>
<feature type="transmembrane region" description="Helical" evidence="1">
    <location>
        <begin position="288"/>
        <end position="307"/>
    </location>
</feature>
<name>A0A6B3LTE9_9BACT</name>
<accession>A0A6B3LTE9</accession>
<keyword evidence="1" id="KW-0812">Transmembrane</keyword>
<feature type="transmembrane region" description="Helical" evidence="1">
    <location>
        <begin position="394"/>
        <end position="416"/>
    </location>
</feature>
<proteinExistence type="predicted"/>
<feature type="transmembrane region" description="Helical" evidence="1">
    <location>
        <begin position="225"/>
        <end position="246"/>
    </location>
</feature>
<keyword evidence="3" id="KW-1185">Reference proteome</keyword>
<feature type="transmembrane region" description="Helical" evidence="1">
    <location>
        <begin position="17"/>
        <end position="39"/>
    </location>
</feature>
<keyword evidence="1" id="KW-0472">Membrane</keyword>
<feature type="transmembrane region" description="Helical" evidence="1">
    <location>
        <begin position="59"/>
        <end position="78"/>
    </location>
</feature>
<dbReference type="Proteomes" id="UP000474777">
    <property type="component" value="Unassembled WGS sequence"/>
</dbReference>
<dbReference type="EMBL" id="JAAGWD010000007">
    <property type="protein sequence ID" value="NEM99103.1"/>
    <property type="molecule type" value="Genomic_DNA"/>
</dbReference>
<evidence type="ECO:0000313" key="2">
    <source>
        <dbReference type="EMBL" id="NEM99103.1"/>
    </source>
</evidence>
<dbReference type="RefSeq" id="WP_163916000.1">
    <property type="nucleotide sequence ID" value="NZ_JAAGWD010000007.1"/>
</dbReference>
<feature type="transmembrane region" description="Helical" evidence="1">
    <location>
        <begin position="112"/>
        <end position="131"/>
    </location>
</feature>
<feature type="transmembrane region" description="Helical" evidence="1">
    <location>
        <begin position="152"/>
        <end position="171"/>
    </location>
</feature>
<feature type="transmembrane region" description="Helical" evidence="1">
    <location>
        <begin position="90"/>
        <end position="106"/>
    </location>
</feature>
<sequence length="439" mass="50147">MPLTGEFTENNISRWRLALLSALLSLVVIALLGLVLRYTFVGAVPGINYKYLLHAHSHVALLGWLYPVIFIALVHAYLPPEMGSRKVYSWLFWLSQFSVLGMLLSFPVQGYGAVSIIFSTVHILLSYWFAYRVLMDSKEARVTAGEHRFSFRFIKAALLFLVISSLGPWAMGPIMATGNSFTELYYNAIYFYLHFLYNGWFAFAVLGLLFWLLEKYQVSFNRNYSLWFFRLMFWACFPAYLLSVLWIKPDAIFYVVAGVAAIAQVAALVILTAIVWPIRSQIYSLFRSWAKPLVVLAAIAFVLKIIMQFATAFPYMADLAYNLRNFIIGYLHLVLIGFVSFFMLAFMAQQGWLNYSSKLSKWGMSVFIVGFISSEALLFLQGIFYWVGLGEIPSYHTLLFAVSILLPVGIILFFIAQLTQRNQANYSSENLSDRELREA</sequence>
<protein>
    <recommendedName>
        <fullName evidence="4">Cytochrome oxidase subunit I profile domain-containing protein</fullName>
    </recommendedName>
</protein>
<evidence type="ECO:0008006" key="4">
    <source>
        <dbReference type="Google" id="ProtNLM"/>
    </source>
</evidence>
<reference evidence="2 3" key="1">
    <citation type="submission" date="2020-02" db="EMBL/GenBank/DDBJ databases">
        <authorList>
            <person name="Kim M.K."/>
        </authorList>
    </citation>
    <scope>NUCLEOTIDE SEQUENCE [LARGE SCALE GENOMIC DNA]</scope>
    <source>
        <strain evidence="2 3">BT327</strain>
    </source>
</reference>
<organism evidence="2 3">
    <name type="scientific">Pontibacter burrus</name>
    <dbReference type="NCBI Taxonomy" id="2704466"/>
    <lineage>
        <taxon>Bacteria</taxon>
        <taxon>Pseudomonadati</taxon>
        <taxon>Bacteroidota</taxon>
        <taxon>Cytophagia</taxon>
        <taxon>Cytophagales</taxon>
        <taxon>Hymenobacteraceae</taxon>
        <taxon>Pontibacter</taxon>
    </lineage>
</organism>
<feature type="transmembrane region" description="Helical" evidence="1">
    <location>
        <begin position="191"/>
        <end position="213"/>
    </location>
</feature>
<feature type="transmembrane region" description="Helical" evidence="1">
    <location>
        <begin position="327"/>
        <end position="346"/>
    </location>
</feature>
<feature type="transmembrane region" description="Helical" evidence="1">
    <location>
        <begin position="366"/>
        <end position="388"/>
    </location>
</feature>
<comment type="caution">
    <text evidence="2">The sequence shown here is derived from an EMBL/GenBank/DDBJ whole genome shotgun (WGS) entry which is preliminary data.</text>
</comment>
<keyword evidence="1" id="KW-1133">Transmembrane helix</keyword>
<evidence type="ECO:0000313" key="3">
    <source>
        <dbReference type="Proteomes" id="UP000474777"/>
    </source>
</evidence>
<evidence type="ECO:0000256" key="1">
    <source>
        <dbReference type="SAM" id="Phobius"/>
    </source>
</evidence>
<dbReference type="Gene3D" id="1.20.210.10">
    <property type="entry name" value="Cytochrome c oxidase-like, subunit I domain"/>
    <property type="match status" value="1"/>
</dbReference>